<evidence type="ECO:0000256" key="4">
    <source>
        <dbReference type="ARBA" id="ARBA00022692"/>
    </source>
</evidence>
<keyword evidence="10 13" id="KW-0472">Membrane</keyword>
<dbReference type="Pfam" id="PF00067">
    <property type="entry name" value="p450"/>
    <property type="match status" value="1"/>
</dbReference>
<comment type="subcellular location">
    <subcellularLocation>
        <location evidence="1">Membrane</location>
    </subcellularLocation>
</comment>
<evidence type="ECO:0000256" key="11">
    <source>
        <dbReference type="PIRSR" id="PIRSR602401-1"/>
    </source>
</evidence>
<dbReference type="PANTHER" id="PTHR24282">
    <property type="entry name" value="CYTOCHROME P450 FAMILY MEMBER"/>
    <property type="match status" value="1"/>
</dbReference>
<evidence type="ECO:0000256" key="2">
    <source>
        <dbReference type="ARBA" id="ARBA00010617"/>
    </source>
</evidence>
<keyword evidence="5 11" id="KW-0479">Metal-binding</keyword>
<dbReference type="GO" id="GO:0020037">
    <property type="term" value="F:heme binding"/>
    <property type="evidence" value="ECO:0007669"/>
    <property type="project" value="InterPro"/>
</dbReference>
<dbReference type="RefSeq" id="XP_010923022.1">
    <property type="nucleotide sequence ID" value="XM_010924720.3"/>
</dbReference>
<dbReference type="PRINTS" id="PR00385">
    <property type="entry name" value="P450"/>
</dbReference>
<keyword evidence="3 11" id="KW-0349">Heme</keyword>
<evidence type="ECO:0000256" key="3">
    <source>
        <dbReference type="ARBA" id="ARBA00022617"/>
    </source>
</evidence>
<dbReference type="GO" id="GO:0006629">
    <property type="term" value="P:lipid metabolic process"/>
    <property type="evidence" value="ECO:0007669"/>
    <property type="project" value="UniProtKB-ARBA"/>
</dbReference>
<evidence type="ECO:0000256" key="1">
    <source>
        <dbReference type="ARBA" id="ARBA00004370"/>
    </source>
</evidence>
<comment type="similarity">
    <text evidence="2 12">Belongs to the cytochrome P450 family.</text>
</comment>
<evidence type="ECO:0000256" key="9">
    <source>
        <dbReference type="ARBA" id="ARBA00023033"/>
    </source>
</evidence>
<dbReference type="FunCoup" id="A0A6I9R9E4">
    <property type="interactions" value="95"/>
</dbReference>
<evidence type="ECO:0000256" key="13">
    <source>
        <dbReference type="SAM" id="Phobius"/>
    </source>
</evidence>
<dbReference type="InterPro" id="IPR002401">
    <property type="entry name" value="Cyt_P450_E_grp-I"/>
</dbReference>
<dbReference type="PANTHER" id="PTHR24282:SF39">
    <property type="entry name" value="CYTOCHROME P450 714D1"/>
    <property type="match status" value="1"/>
</dbReference>
<dbReference type="GO" id="GO:0016705">
    <property type="term" value="F:oxidoreductase activity, acting on paired donors, with incorporation or reduction of molecular oxygen"/>
    <property type="evidence" value="ECO:0007669"/>
    <property type="project" value="InterPro"/>
</dbReference>
<evidence type="ECO:0000256" key="12">
    <source>
        <dbReference type="RuleBase" id="RU000461"/>
    </source>
</evidence>
<comment type="cofactor">
    <cofactor evidence="11">
        <name>heme</name>
        <dbReference type="ChEBI" id="CHEBI:30413"/>
    </cofactor>
</comment>
<name>A0A6I9R9E4_ELAGV</name>
<dbReference type="InterPro" id="IPR017972">
    <property type="entry name" value="Cyt_P450_CS"/>
</dbReference>
<dbReference type="Proteomes" id="UP000504607">
    <property type="component" value="Chromosome 5"/>
</dbReference>
<keyword evidence="9 12" id="KW-0503">Monooxygenase</keyword>
<dbReference type="GO" id="GO:0016020">
    <property type="term" value="C:membrane"/>
    <property type="evidence" value="ECO:0007669"/>
    <property type="project" value="UniProtKB-SubCell"/>
</dbReference>
<dbReference type="Gene3D" id="1.10.630.10">
    <property type="entry name" value="Cytochrome P450"/>
    <property type="match status" value="1"/>
</dbReference>
<evidence type="ECO:0000256" key="8">
    <source>
        <dbReference type="ARBA" id="ARBA00023004"/>
    </source>
</evidence>
<keyword evidence="14" id="KW-1185">Reference proteome</keyword>
<dbReference type="InterPro" id="IPR050665">
    <property type="entry name" value="Cytochrome_P450_Monooxygen"/>
</dbReference>
<dbReference type="PROSITE" id="PS00086">
    <property type="entry name" value="CYTOCHROME_P450"/>
    <property type="match status" value="1"/>
</dbReference>
<dbReference type="PRINTS" id="PR00463">
    <property type="entry name" value="EP450I"/>
</dbReference>
<evidence type="ECO:0000256" key="7">
    <source>
        <dbReference type="ARBA" id="ARBA00023002"/>
    </source>
</evidence>
<dbReference type="GeneID" id="105046203"/>
<dbReference type="OrthoDB" id="1470350at2759"/>
<protein>
    <submittedName>
        <fullName evidence="15">Cytochrome P450 714D1</fullName>
    </submittedName>
</protein>
<evidence type="ECO:0000256" key="6">
    <source>
        <dbReference type="ARBA" id="ARBA00022989"/>
    </source>
</evidence>
<dbReference type="SUPFAM" id="SSF48264">
    <property type="entry name" value="Cytochrome P450"/>
    <property type="match status" value="1"/>
</dbReference>
<evidence type="ECO:0000256" key="10">
    <source>
        <dbReference type="ARBA" id="ARBA00023136"/>
    </source>
</evidence>
<proteinExistence type="inferred from homology"/>
<feature type="transmembrane region" description="Helical" evidence="13">
    <location>
        <begin position="6"/>
        <end position="28"/>
    </location>
</feature>
<dbReference type="GO" id="GO:0004497">
    <property type="term" value="F:monooxygenase activity"/>
    <property type="evidence" value="ECO:0007669"/>
    <property type="project" value="UniProtKB-KW"/>
</dbReference>
<dbReference type="InParanoid" id="A0A6I9R9E4"/>
<sequence>MIEYLYFVVLIGCCSLVVYLYTTAWLRFYGIQKQLRRQGIVGPPPSFFLGNLSEMKKMEVSSKMAPRDHGSVLEDYTKTLFPYFDQWRKDYGPTYLYWTRSRPALYVSDPDLVKDISICVSLDFGKPKHLQKVQEPLFGGGILKSNGLIWAHQRKIIAPEFFMDKVKGMVDLMIESAAPLLNSWESMIDGEGGTADIVVDDDFRSFSADVISRASFGTDYSRGKEIFVKLRALSKLMSKPSQLFEIPYSRFLPTKNSQQIRRLEREIRSWILDLVKERKERSMAFSEKDLLQSILESGDITQDSSDCFVVDNCKNIYFAGHETTAVTATWCLMLLASHQEWQDRARAEVMEVCGGRLPDFDMINKMKTLTMVIQETLRVFPPVTFVVREAFRDMKLGNLHVPQGVSLWIPIWTMHLHPTVWGPDAHEFKPERFARGITGACENPHVYMPFGLGARTCVGQYFAMVELKIILSLILSKFTFSLSPRYRHSPTFRLIIEPEFCLPLIMKRL</sequence>
<organism evidence="14 15">
    <name type="scientific">Elaeis guineensis var. tenera</name>
    <name type="common">Oil palm</name>
    <dbReference type="NCBI Taxonomy" id="51953"/>
    <lineage>
        <taxon>Eukaryota</taxon>
        <taxon>Viridiplantae</taxon>
        <taxon>Streptophyta</taxon>
        <taxon>Embryophyta</taxon>
        <taxon>Tracheophyta</taxon>
        <taxon>Spermatophyta</taxon>
        <taxon>Magnoliopsida</taxon>
        <taxon>Liliopsida</taxon>
        <taxon>Arecaceae</taxon>
        <taxon>Arecoideae</taxon>
        <taxon>Cocoseae</taxon>
        <taxon>Elaeidinae</taxon>
        <taxon>Elaeis</taxon>
    </lineage>
</organism>
<gene>
    <name evidence="15" type="primary">LOC105046203</name>
</gene>
<accession>A0A6I9R9E4</accession>
<evidence type="ECO:0000256" key="5">
    <source>
        <dbReference type="ARBA" id="ARBA00022723"/>
    </source>
</evidence>
<evidence type="ECO:0000313" key="15">
    <source>
        <dbReference type="RefSeq" id="XP_010923022.1"/>
    </source>
</evidence>
<keyword evidence="8 11" id="KW-0408">Iron</keyword>
<keyword evidence="6 13" id="KW-1133">Transmembrane helix</keyword>
<dbReference type="GO" id="GO:0005506">
    <property type="term" value="F:iron ion binding"/>
    <property type="evidence" value="ECO:0007669"/>
    <property type="project" value="InterPro"/>
</dbReference>
<feature type="binding site" description="axial binding residue" evidence="11">
    <location>
        <position position="457"/>
    </location>
    <ligand>
        <name>heme</name>
        <dbReference type="ChEBI" id="CHEBI:30413"/>
    </ligand>
    <ligandPart>
        <name>Fe</name>
        <dbReference type="ChEBI" id="CHEBI:18248"/>
    </ligandPart>
</feature>
<reference evidence="15" key="1">
    <citation type="submission" date="2025-08" db="UniProtKB">
        <authorList>
            <consortium name="RefSeq"/>
        </authorList>
    </citation>
    <scope>IDENTIFICATION</scope>
</reference>
<dbReference type="KEGG" id="egu:105046203"/>
<dbReference type="CDD" id="cd20640">
    <property type="entry name" value="CYP714"/>
    <property type="match status" value="1"/>
</dbReference>
<keyword evidence="4 13" id="KW-0812">Transmembrane</keyword>
<keyword evidence="7 12" id="KW-0560">Oxidoreductase</keyword>
<dbReference type="AlphaFoldDB" id="A0A6I9R9E4"/>
<dbReference type="InterPro" id="IPR036396">
    <property type="entry name" value="Cyt_P450_sf"/>
</dbReference>
<evidence type="ECO:0000313" key="14">
    <source>
        <dbReference type="Proteomes" id="UP000504607"/>
    </source>
</evidence>
<dbReference type="InterPro" id="IPR001128">
    <property type="entry name" value="Cyt_P450"/>
</dbReference>